<proteinExistence type="predicted"/>
<dbReference type="EMBL" id="FOBI01000002">
    <property type="protein sequence ID" value="SEK73803.1"/>
    <property type="molecule type" value="Genomic_DNA"/>
</dbReference>
<dbReference type="Proteomes" id="UP000199297">
    <property type="component" value="Unassembled WGS sequence"/>
</dbReference>
<dbReference type="RefSeq" id="WP_085283521.1">
    <property type="nucleotide sequence ID" value="NZ_FOBI01000002.1"/>
</dbReference>
<evidence type="ECO:0000313" key="2">
    <source>
        <dbReference type="Proteomes" id="UP000199297"/>
    </source>
</evidence>
<dbReference type="InterPro" id="IPR018680">
    <property type="entry name" value="DUF2164"/>
</dbReference>
<dbReference type="STRING" id="641665.GCA_002104455_01700"/>
<sequence length="83" mass="9385">MSPINFTAAEKSLLIDKLQAYFSKELDQELGQFDADFLLDFFSQELGALYYNRGLYDAQALMSEKIDLIAEQIVELELPVTSG</sequence>
<gene>
    <name evidence="1" type="ORF">SAMN05216262_102234</name>
</gene>
<keyword evidence="2" id="KW-1185">Reference proteome</keyword>
<name>A0A1H7JGY2_9GAMM</name>
<evidence type="ECO:0000313" key="1">
    <source>
        <dbReference type="EMBL" id="SEK73803.1"/>
    </source>
</evidence>
<dbReference type="Pfam" id="PF09932">
    <property type="entry name" value="DUF2164"/>
    <property type="match status" value="1"/>
</dbReference>
<protein>
    <submittedName>
        <fullName evidence="1">Uncharacterized conserved protein, DUF2164 family</fullName>
    </submittedName>
</protein>
<dbReference type="AlphaFoldDB" id="A0A1H7JGY2"/>
<organism evidence="1 2">
    <name type="scientific">Colwellia chukchiensis</name>
    <dbReference type="NCBI Taxonomy" id="641665"/>
    <lineage>
        <taxon>Bacteria</taxon>
        <taxon>Pseudomonadati</taxon>
        <taxon>Pseudomonadota</taxon>
        <taxon>Gammaproteobacteria</taxon>
        <taxon>Alteromonadales</taxon>
        <taxon>Colwelliaceae</taxon>
        <taxon>Colwellia</taxon>
    </lineage>
</organism>
<dbReference type="OrthoDB" id="6629495at2"/>
<reference evidence="2" key="1">
    <citation type="submission" date="2016-10" db="EMBL/GenBank/DDBJ databases">
        <authorList>
            <person name="Varghese N."/>
            <person name="Submissions S."/>
        </authorList>
    </citation>
    <scope>NUCLEOTIDE SEQUENCE [LARGE SCALE GENOMIC DNA]</scope>
    <source>
        <strain evidence="2">CGMCC 1.9127</strain>
    </source>
</reference>
<accession>A0A1H7JGY2</accession>